<evidence type="ECO:0000256" key="1">
    <source>
        <dbReference type="ARBA" id="ARBA00022737"/>
    </source>
</evidence>
<evidence type="ECO:0000313" key="4">
    <source>
        <dbReference type="Proteomes" id="UP000813462"/>
    </source>
</evidence>
<feature type="domain" description="DC1" evidence="2">
    <location>
        <begin position="321"/>
        <end position="370"/>
    </location>
</feature>
<evidence type="ECO:0000259" key="2">
    <source>
        <dbReference type="Pfam" id="PF03107"/>
    </source>
</evidence>
<dbReference type="Pfam" id="PF03107">
    <property type="entry name" value="C1_2"/>
    <property type="match status" value="1"/>
</dbReference>
<dbReference type="SUPFAM" id="SSF57889">
    <property type="entry name" value="Cysteine-rich domain"/>
    <property type="match status" value="2"/>
</dbReference>
<sequence length="466" mass="53791">MEVLNHPGHNHNLHWYHRSDCDYSQLVSKKCNGCMQKISDGYVLVSWGIYRCPEKGCEFYLHSDCGNVGERSGYSEVDHSLHPQHPLTLQFNNPPKDNDKQTEFEFVCSFCQKTKTQSSSTDGCGFLLYCAKCPDFYLDFNCALKFEQNHELLLTRNQFHNSFHPHQNHILLPHAFSFLCDDEDDCRRCGLEIMDGDFIFRCNGDGCLPLLPDDDGSQKKVPHCGACLGEMKNVFVLHCDQCRPSLYLHLACALREPTVKYDRHDHLLVLYDRTNTKLVDASPCAACNTDCDVSLYRCFGCDYNIHSQCLNLPRTVDFDDHVHPFTLVNSLNEDESGMYHCDICEERREANHGLYVCQECPSFVSHFECVLSPSYTDEKDDEPWMRRKDREYRETEKKAEPFDEKAVPQSTVIFSQLGMEIKKIGETVDELLEETHRKEVTEKLEKIQHSHAQAQVMLRQLGELVD</sequence>
<accession>A0A978UKF3</accession>
<name>A0A978UKF3_ZIZJJ</name>
<dbReference type="PANTHER" id="PTHR46288:SF86">
    <property type="entry name" value="PHORBOL-ESTER_DAG-TYPE DOMAIN-CONTAINING PROTEIN"/>
    <property type="match status" value="1"/>
</dbReference>
<dbReference type="AlphaFoldDB" id="A0A978UKF3"/>
<dbReference type="InterPro" id="IPR004146">
    <property type="entry name" value="DC1"/>
</dbReference>
<dbReference type="EMBL" id="JAEACU010000010">
    <property type="protein sequence ID" value="KAH7515305.1"/>
    <property type="molecule type" value="Genomic_DNA"/>
</dbReference>
<reference evidence="3" key="1">
    <citation type="journal article" date="2021" name="Front. Plant Sci.">
        <title>Chromosome-Scale Genome Assembly for Chinese Sour Jujube and Insights Into Its Genome Evolution and Domestication Signature.</title>
        <authorList>
            <person name="Shen L.-Y."/>
            <person name="Luo H."/>
            <person name="Wang X.-L."/>
            <person name="Wang X.-M."/>
            <person name="Qiu X.-J."/>
            <person name="Liu H."/>
            <person name="Zhou S.-S."/>
            <person name="Jia K.-H."/>
            <person name="Nie S."/>
            <person name="Bao Y.-T."/>
            <person name="Zhang R.-G."/>
            <person name="Yun Q.-Z."/>
            <person name="Chai Y.-H."/>
            <person name="Lu J.-Y."/>
            <person name="Li Y."/>
            <person name="Zhao S.-W."/>
            <person name="Mao J.-F."/>
            <person name="Jia S.-G."/>
            <person name="Mao Y.-M."/>
        </authorList>
    </citation>
    <scope>NUCLEOTIDE SEQUENCE</scope>
    <source>
        <strain evidence="3">AT0</strain>
        <tissue evidence="3">Leaf</tissue>
    </source>
</reference>
<organism evidence="3 4">
    <name type="scientific">Ziziphus jujuba var. spinosa</name>
    <dbReference type="NCBI Taxonomy" id="714518"/>
    <lineage>
        <taxon>Eukaryota</taxon>
        <taxon>Viridiplantae</taxon>
        <taxon>Streptophyta</taxon>
        <taxon>Embryophyta</taxon>
        <taxon>Tracheophyta</taxon>
        <taxon>Spermatophyta</taxon>
        <taxon>Magnoliopsida</taxon>
        <taxon>eudicotyledons</taxon>
        <taxon>Gunneridae</taxon>
        <taxon>Pentapetalae</taxon>
        <taxon>rosids</taxon>
        <taxon>fabids</taxon>
        <taxon>Rosales</taxon>
        <taxon>Rhamnaceae</taxon>
        <taxon>Paliureae</taxon>
        <taxon>Ziziphus</taxon>
    </lineage>
</organism>
<dbReference type="InterPro" id="IPR046349">
    <property type="entry name" value="C1-like_sf"/>
</dbReference>
<proteinExistence type="predicted"/>
<gene>
    <name evidence="3" type="ORF">FEM48_Zijuj10G0012600</name>
</gene>
<comment type="caution">
    <text evidence="3">The sequence shown here is derived from an EMBL/GenBank/DDBJ whole genome shotgun (WGS) entry which is preliminary data.</text>
</comment>
<dbReference type="Proteomes" id="UP000813462">
    <property type="component" value="Unassembled WGS sequence"/>
</dbReference>
<dbReference type="PANTHER" id="PTHR46288">
    <property type="entry name" value="PHORBOL-ESTER/DAG-TYPE DOMAIN-CONTAINING PROTEIN"/>
    <property type="match status" value="1"/>
</dbReference>
<protein>
    <recommendedName>
        <fullName evidence="2">DC1 domain-containing protein</fullName>
    </recommendedName>
</protein>
<keyword evidence="1" id="KW-0677">Repeat</keyword>
<evidence type="ECO:0000313" key="3">
    <source>
        <dbReference type="EMBL" id="KAH7515305.1"/>
    </source>
</evidence>